<evidence type="ECO:0000313" key="1">
    <source>
        <dbReference type="EMBL" id="OJF92693.1"/>
    </source>
</evidence>
<dbReference type="InterPro" id="IPR049725">
    <property type="entry name" value="STM3845-like"/>
</dbReference>
<organism evidence="1 2">
    <name type="scientific">Pararhizobium antarcticum</name>
    <dbReference type="NCBI Taxonomy" id="1798805"/>
    <lineage>
        <taxon>Bacteria</taxon>
        <taxon>Pseudomonadati</taxon>
        <taxon>Pseudomonadota</taxon>
        <taxon>Alphaproteobacteria</taxon>
        <taxon>Hyphomicrobiales</taxon>
        <taxon>Rhizobiaceae</taxon>
        <taxon>Rhizobium/Agrobacterium group</taxon>
        <taxon>Pararhizobium</taxon>
    </lineage>
</organism>
<name>A0A657LMY0_9HYPH</name>
<sequence>MRPLFKKYVESTAPEFDIFHPEFAMENLLTSNLSEPFDIADFESSIGNLSKAIVIFPEAAGSFAETGYFSAIPSLAKKTILVLDANYQGDDSFISQGPAKKIGDASIFRPVLQMSYAIPDFDLVLRRIKKFPLLSTRKQLSWVKISDLEDFERFSIIHEIVSFLSIATLEDIEFILRGLSESHISVHHFHQITSVLVGSKYLETYGDYGHLRPSATKGNLLKVVEGKRSEYNELRLDLAAVYQEVGGDFLKLIGGL</sequence>
<dbReference type="EMBL" id="LSRP01000113">
    <property type="protein sequence ID" value="OJF92693.1"/>
    <property type="molecule type" value="Genomic_DNA"/>
</dbReference>
<dbReference type="AlphaFoldDB" id="A0A657LMY0"/>
<comment type="caution">
    <text evidence="1">The sequence shown here is derived from an EMBL/GenBank/DDBJ whole genome shotgun (WGS) entry which is preliminary data.</text>
</comment>
<dbReference type="NCBIfam" id="NF038232">
    <property type="entry name" value="STM3845_fam"/>
    <property type="match status" value="1"/>
</dbReference>
<dbReference type="Proteomes" id="UP000182661">
    <property type="component" value="Unassembled WGS sequence"/>
</dbReference>
<protein>
    <submittedName>
        <fullName evidence="1">Uncharacterized protein</fullName>
    </submittedName>
</protein>
<accession>A0A657LMY0</accession>
<keyword evidence="2" id="KW-1185">Reference proteome</keyword>
<proteinExistence type="predicted"/>
<reference evidence="1 2" key="1">
    <citation type="submission" date="2016-02" db="EMBL/GenBank/DDBJ databases">
        <title>Genome sequencing of a beta-galactosidase producing bacteria Rhizobium sp. 59.</title>
        <authorList>
            <person name="Wang D."/>
            <person name="Kot W."/>
            <person name="Qin Y."/>
            <person name="Hansen L."/>
            <person name="Naqvi K."/>
            <person name="Rensing C."/>
        </authorList>
    </citation>
    <scope>NUCLEOTIDE SEQUENCE [LARGE SCALE GENOMIC DNA]</scope>
    <source>
        <strain evidence="1 2">59</strain>
    </source>
</reference>
<gene>
    <name evidence="1" type="ORF">AX760_22255</name>
</gene>
<evidence type="ECO:0000313" key="2">
    <source>
        <dbReference type="Proteomes" id="UP000182661"/>
    </source>
</evidence>